<keyword evidence="5" id="KW-0597">Phosphoprotein</keyword>
<dbReference type="SUPFAM" id="SSF47384">
    <property type="entry name" value="Homodimeric domain of signal transducing histidine kinase"/>
    <property type="match status" value="1"/>
</dbReference>
<dbReference type="CDD" id="cd16922">
    <property type="entry name" value="HATPase_EvgS-ArcB-TorS-like"/>
    <property type="match status" value="1"/>
</dbReference>
<keyword evidence="7 15" id="KW-0812">Transmembrane</keyword>
<feature type="transmembrane region" description="Helical" evidence="15">
    <location>
        <begin position="12"/>
        <end position="29"/>
    </location>
</feature>
<evidence type="ECO:0000256" key="7">
    <source>
        <dbReference type="ARBA" id="ARBA00022692"/>
    </source>
</evidence>
<evidence type="ECO:0000256" key="4">
    <source>
        <dbReference type="ARBA" id="ARBA00012438"/>
    </source>
</evidence>
<dbReference type="EMBL" id="PVWK01000098">
    <property type="protein sequence ID" value="PSB27000.1"/>
    <property type="molecule type" value="Genomic_DNA"/>
</dbReference>
<dbReference type="GO" id="GO:0000155">
    <property type="term" value="F:phosphorelay sensor kinase activity"/>
    <property type="evidence" value="ECO:0007669"/>
    <property type="project" value="InterPro"/>
</dbReference>
<dbReference type="Gene3D" id="3.30.450.20">
    <property type="entry name" value="PAS domain"/>
    <property type="match status" value="3"/>
</dbReference>
<evidence type="ECO:0000256" key="11">
    <source>
        <dbReference type="ARBA" id="ARBA00022989"/>
    </source>
</evidence>
<dbReference type="InterPro" id="IPR035965">
    <property type="entry name" value="PAS-like_dom_sf"/>
</dbReference>
<feature type="domain" description="Histidine kinase" evidence="16">
    <location>
        <begin position="513"/>
        <end position="739"/>
    </location>
</feature>
<dbReference type="Pfam" id="PF00989">
    <property type="entry name" value="PAS"/>
    <property type="match status" value="1"/>
</dbReference>
<dbReference type="SMART" id="SM00388">
    <property type="entry name" value="HisKA"/>
    <property type="match status" value="1"/>
</dbReference>
<dbReference type="InterPro" id="IPR003594">
    <property type="entry name" value="HATPase_dom"/>
</dbReference>
<reference evidence="19 20" key="2">
    <citation type="submission" date="2018-03" db="EMBL/GenBank/DDBJ databases">
        <title>The ancient ancestry and fast evolution of plastids.</title>
        <authorList>
            <person name="Moore K.R."/>
            <person name="Magnabosco C."/>
            <person name="Momper L."/>
            <person name="Gold D.A."/>
            <person name="Bosak T."/>
            <person name="Fournier G.P."/>
        </authorList>
    </citation>
    <scope>NUCLEOTIDE SEQUENCE [LARGE SCALE GENOMIC DNA]</scope>
    <source>
        <strain evidence="19 20">ULC18</strain>
    </source>
</reference>
<keyword evidence="12" id="KW-0902">Two-component regulatory system</keyword>
<dbReference type="SUPFAM" id="SSF55874">
    <property type="entry name" value="ATPase domain of HSP90 chaperone/DNA topoisomerase II/histidine kinase"/>
    <property type="match status" value="1"/>
</dbReference>
<organism evidence="19 20">
    <name type="scientific">Stenomitos frigidus ULC18</name>
    <dbReference type="NCBI Taxonomy" id="2107698"/>
    <lineage>
        <taxon>Bacteria</taxon>
        <taxon>Bacillati</taxon>
        <taxon>Cyanobacteriota</taxon>
        <taxon>Cyanophyceae</taxon>
        <taxon>Leptolyngbyales</taxon>
        <taxon>Leptolyngbyaceae</taxon>
        <taxon>Stenomitos</taxon>
    </lineage>
</organism>
<dbReference type="CDD" id="cd00130">
    <property type="entry name" value="PAS"/>
    <property type="match status" value="3"/>
</dbReference>
<dbReference type="GO" id="GO:0005886">
    <property type="term" value="C:plasma membrane"/>
    <property type="evidence" value="ECO:0007669"/>
    <property type="project" value="TreeGrafter"/>
</dbReference>
<keyword evidence="9 19" id="KW-0418">Kinase</keyword>
<keyword evidence="20" id="KW-1185">Reference proteome</keyword>
<comment type="similarity">
    <text evidence="3">In the N-terminal section; belongs to the phytochrome family.</text>
</comment>
<dbReference type="SMART" id="SM00091">
    <property type="entry name" value="PAS"/>
    <property type="match status" value="3"/>
</dbReference>
<dbReference type="Proteomes" id="UP000239576">
    <property type="component" value="Unassembled WGS sequence"/>
</dbReference>
<evidence type="ECO:0000256" key="10">
    <source>
        <dbReference type="ARBA" id="ARBA00022840"/>
    </source>
</evidence>
<feature type="domain" description="PAC" evidence="18">
    <location>
        <begin position="193"/>
        <end position="245"/>
    </location>
</feature>
<feature type="domain" description="PAC" evidence="18">
    <location>
        <begin position="318"/>
        <end position="370"/>
    </location>
</feature>
<dbReference type="PANTHER" id="PTHR43047:SF72">
    <property type="entry name" value="OSMOSENSING HISTIDINE PROTEIN KINASE SLN1"/>
    <property type="match status" value="1"/>
</dbReference>
<evidence type="ECO:0000256" key="12">
    <source>
        <dbReference type="ARBA" id="ARBA00023012"/>
    </source>
</evidence>
<dbReference type="Pfam" id="PF13426">
    <property type="entry name" value="PAS_9"/>
    <property type="match status" value="2"/>
</dbReference>
<keyword evidence="13 15" id="KW-0472">Membrane</keyword>
<gene>
    <name evidence="19" type="ORF">C7B82_17745</name>
</gene>
<evidence type="ECO:0000256" key="5">
    <source>
        <dbReference type="ARBA" id="ARBA00022553"/>
    </source>
</evidence>
<evidence type="ECO:0000256" key="9">
    <source>
        <dbReference type="ARBA" id="ARBA00022777"/>
    </source>
</evidence>
<accession>A0A2T1E2Q3</accession>
<feature type="domain" description="PAS" evidence="17">
    <location>
        <begin position="371"/>
        <end position="443"/>
    </location>
</feature>
<dbReference type="Gene3D" id="1.20.120.620">
    <property type="entry name" value="Backbone structure of the membrane domain of e. Coli histidine kinase receptor kdpd"/>
    <property type="match status" value="1"/>
</dbReference>
<comment type="subcellular location">
    <subcellularLocation>
        <location evidence="2">Membrane</location>
        <topology evidence="2">Multi-pass membrane protein</topology>
    </subcellularLocation>
</comment>
<dbReference type="SUPFAM" id="SSF55785">
    <property type="entry name" value="PYP-like sensor domain (PAS domain)"/>
    <property type="match status" value="3"/>
</dbReference>
<evidence type="ECO:0000256" key="1">
    <source>
        <dbReference type="ARBA" id="ARBA00000085"/>
    </source>
</evidence>
<evidence type="ECO:0000259" key="16">
    <source>
        <dbReference type="PROSITE" id="PS50109"/>
    </source>
</evidence>
<dbReference type="PROSITE" id="PS50112">
    <property type="entry name" value="PAS"/>
    <property type="match status" value="3"/>
</dbReference>
<dbReference type="GO" id="GO:0009927">
    <property type="term" value="F:histidine phosphotransfer kinase activity"/>
    <property type="evidence" value="ECO:0007669"/>
    <property type="project" value="TreeGrafter"/>
</dbReference>
<dbReference type="InterPro" id="IPR036097">
    <property type="entry name" value="HisK_dim/P_sf"/>
</dbReference>
<feature type="transmembrane region" description="Helical" evidence="15">
    <location>
        <begin position="89"/>
        <end position="108"/>
    </location>
</feature>
<dbReference type="GO" id="GO:0005524">
    <property type="term" value="F:ATP binding"/>
    <property type="evidence" value="ECO:0007669"/>
    <property type="project" value="UniProtKB-KW"/>
</dbReference>
<evidence type="ECO:0000256" key="15">
    <source>
        <dbReference type="SAM" id="Phobius"/>
    </source>
</evidence>
<dbReference type="PROSITE" id="PS50109">
    <property type="entry name" value="HIS_KIN"/>
    <property type="match status" value="1"/>
</dbReference>
<dbReference type="InterPro" id="IPR005467">
    <property type="entry name" value="His_kinase_dom"/>
</dbReference>
<evidence type="ECO:0000256" key="2">
    <source>
        <dbReference type="ARBA" id="ARBA00004141"/>
    </source>
</evidence>
<dbReference type="CDD" id="cd00082">
    <property type="entry name" value="HisKA"/>
    <property type="match status" value="1"/>
</dbReference>
<evidence type="ECO:0000256" key="6">
    <source>
        <dbReference type="ARBA" id="ARBA00022679"/>
    </source>
</evidence>
<dbReference type="GO" id="GO:0006355">
    <property type="term" value="P:regulation of DNA-templated transcription"/>
    <property type="evidence" value="ECO:0007669"/>
    <property type="project" value="InterPro"/>
</dbReference>
<evidence type="ECO:0000259" key="17">
    <source>
        <dbReference type="PROSITE" id="PS50112"/>
    </source>
</evidence>
<dbReference type="InterPro" id="IPR013767">
    <property type="entry name" value="PAS_fold"/>
</dbReference>
<dbReference type="NCBIfam" id="TIGR00229">
    <property type="entry name" value="sensory_box"/>
    <property type="match status" value="3"/>
</dbReference>
<dbReference type="SMART" id="SM00387">
    <property type="entry name" value="HATPase_c"/>
    <property type="match status" value="1"/>
</dbReference>
<dbReference type="InterPro" id="IPR004358">
    <property type="entry name" value="Sig_transdc_His_kin-like_C"/>
</dbReference>
<dbReference type="InterPro" id="IPR000014">
    <property type="entry name" value="PAS"/>
</dbReference>
<protein>
    <recommendedName>
        <fullName evidence="14">Circadian input-output histidine kinase CikA</fullName>
        <ecNumber evidence="4">2.7.13.3</ecNumber>
    </recommendedName>
</protein>
<dbReference type="Gene3D" id="1.10.287.130">
    <property type="match status" value="1"/>
</dbReference>
<evidence type="ECO:0000313" key="19">
    <source>
        <dbReference type="EMBL" id="PSB27000.1"/>
    </source>
</evidence>
<evidence type="ECO:0000256" key="8">
    <source>
        <dbReference type="ARBA" id="ARBA00022741"/>
    </source>
</evidence>
<keyword evidence="6" id="KW-0808">Transferase</keyword>
<dbReference type="InterPro" id="IPR000700">
    <property type="entry name" value="PAS-assoc_C"/>
</dbReference>
<comment type="catalytic activity">
    <reaction evidence="1">
        <text>ATP + protein L-histidine = ADP + protein N-phospho-L-histidine.</text>
        <dbReference type="EC" id="2.7.13.3"/>
    </reaction>
</comment>
<evidence type="ECO:0000256" key="3">
    <source>
        <dbReference type="ARBA" id="ARBA00006402"/>
    </source>
</evidence>
<dbReference type="PANTHER" id="PTHR43047">
    <property type="entry name" value="TWO-COMPONENT HISTIDINE PROTEIN KINASE"/>
    <property type="match status" value="1"/>
</dbReference>
<proteinExistence type="inferred from homology"/>
<keyword evidence="11 15" id="KW-1133">Transmembrane helix</keyword>
<dbReference type="InterPro" id="IPR038318">
    <property type="entry name" value="KdpD_sf"/>
</dbReference>
<dbReference type="InterPro" id="IPR036890">
    <property type="entry name" value="HATPase_C_sf"/>
</dbReference>
<dbReference type="InterPro" id="IPR025201">
    <property type="entry name" value="KdpD_TM"/>
</dbReference>
<dbReference type="Pfam" id="PF00512">
    <property type="entry name" value="HisKA"/>
    <property type="match status" value="1"/>
</dbReference>
<dbReference type="AlphaFoldDB" id="A0A2T1E2Q3"/>
<sequence>MIKPERSPLVRYGVALLSIVLALLLMLLLERWVPMRSSPFLFFFAAVMVSAWYGGFGAGICATTIAAVVSVYFFLPPVYSFALPTTSELLRIGLFIVLALMITVLSATRRQLLKALQHERDLIAAIVGTAGSLIIVLDRWGKIVQFNRACEQLTGYTFTDVRGKSPWDLFLLPEDVERVQQIFQALCLSAAPNAYENTWIAKDGSRHLIAWSNNVLLDERGAVFFVIGTGIDITERKQAEQTLQETNQALQALVQASPVAITVLDRHGIVKRWNPSAERIFGWQAAEAIGRVMPTVPEDKQEEFLEKVAATLNGDLLDGVETYRQRKDGSLIYVGLWTAVLRGSTAAEDGLISIAVDLSERKEAETAVRLSQERLTSFVEANVVGILFGDISGGINEANDEFLRIVGYSREDLEAGALRWTHITPPEYLPIDEKAIREALLEGGCTPYEKEYIRKDDSRIPVLIGFGLLGEERQQTVAFILDLTERKRLEQALRAQAEQLTQANRMKDEFLAVLSHELRTPLNSILGWARLLRTRQFDAEITERALETIERNARLQNQLVDDILDISKITQGKLCLHPRPVDLVSVIAAAIDAMRPAAAAKSMMVKLNSALTPEMSEPYFVLGDPDRLQQVVWNLLSNAIKFTPEGGQVDVQLSIAQHLTSHAQITVADTGNGIGADFLPFVFDRFRQADSSSTRAEGGLGLGLAIVRQLVELHGGMVQVESPGIGQGTTFTITLPMMSESQRVEWLKAKG</sequence>
<dbReference type="EC" id="2.7.13.3" evidence="4"/>
<dbReference type="Pfam" id="PF02518">
    <property type="entry name" value="HATPase_c"/>
    <property type="match status" value="1"/>
</dbReference>
<dbReference type="PROSITE" id="PS50113">
    <property type="entry name" value="PAC"/>
    <property type="match status" value="2"/>
</dbReference>
<dbReference type="Gene3D" id="3.30.565.10">
    <property type="entry name" value="Histidine kinase-like ATPase, C-terminal domain"/>
    <property type="match status" value="1"/>
</dbReference>
<evidence type="ECO:0000256" key="13">
    <source>
        <dbReference type="ARBA" id="ARBA00023136"/>
    </source>
</evidence>
<evidence type="ECO:0000313" key="20">
    <source>
        <dbReference type="Proteomes" id="UP000239576"/>
    </source>
</evidence>
<comment type="caution">
    <text evidence="19">The sequence shown here is derived from an EMBL/GenBank/DDBJ whole genome shotgun (WGS) entry which is preliminary data.</text>
</comment>
<dbReference type="InterPro" id="IPR003661">
    <property type="entry name" value="HisK_dim/P_dom"/>
</dbReference>
<feature type="transmembrane region" description="Helical" evidence="15">
    <location>
        <begin position="41"/>
        <end position="74"/>
    </location>
</feature>
<dbReference type="SMART" id="SM00086">
    <property type="entry name" value="PAC"/>
    <property type="match status" value="3"/>
</dbReference>
<dbReference type="Pfam" id="PF13493">
    <property type="entry name" value="DUF4118"/>
    <property type="match status" value="1"/>
</dbReference>
<keyword evidence="8" id="KW-0547">Nucleotide-binding</keyword>
<feature type="domain" description="PAS" evidence="17">
    <location>
        <begin position="119"/>
        <end position="184"/>
    </location>
</feature>
<dbReference type="InterPro" id="IPR001610">
    <property type="entry name" value="PAC"/>
</dbReference>
<feature type="domain" description="PAS" evidence="17">
    <location>
        <begin position="246"/>
        <end position="315"/>
    </location>
</feature>
<dbReference type="PRINTS" id="PR00344">
    <property type="entry name" value="BCTRLSENSOR"/>
</dbReference>
<evidence type="ECO:0000259" key="18">
    <source>
        <dbReference type="PROSITE" id="PS50113"/>
    </source>
</evidence>
<name>A0A2T1E2Q3_9CYAN</name>
<evidence type="ECO:0000256" key="14">
    <source>
        <dbReference type="ARBA" id="ARBA00074306"/>
    </source>
</evidence>
<reference evidence="20" key="1">
    <citation type="submission" date="2018-02" db="EMBL/GenBank/DDBJ databases">
        <authorList>
            <person name="Moore K."/>
            <person name="Momper L."/>
        </authorList>
    </citation>
    <scope>NUCLEOTIDE SEQUENCE [LARGE SCALE GENOMIC DNA]</scope>
    <source>
        <strain evidence="20">ULC18</strain>
    </source>
</reference>
<dbReference type="FunFam" id="3.30.565.10:FF:000010">
    <property type="entry name" value="Sensor histidine kinase RcsC"/>
    <property type="match status" value="1"/>
</dbReference>
<keyword evidence="10" id="KW-0067">ATP-binding</keyword>